<dbReference type="PROSITE" id="PS50164">
    <property type="entry name" value="GIY_YIG"/>
    <property type="match status" value="1"/>
</dbReference>
<dbReference type="InterPro" id="IPR001943">
    <property type="entry name" value="UVR_dom"/>
</dbReference>
<dbReference type="GO" id="GO:0003677">
    <property type="term" value="F:DNA binding"/>
    <property type="evidence" value="ECO:0007669"/>
    <property type="project" value="UniProtKB-UniRule"/>
</dbReference>
<evidence type="ECO:0000256" key="1">
    <source>
        <dbReference type="ARBA" id="ARBA00022490"/>
    </source>
</evidence>
<dbReference type="InterPro" id="IPR035901">
    <property type="entry name" value="GIY-YIG_endonuc_sf"/>
</dbReference>
<dbReference type="Gene3D" id="3.40.1440.10">
    <property type="entry name" value="GIY-YIG endonuclease"/>
    <property type="match status" value="1"/>
</dbReference>
<dbReference type="NCBIfam" id="TIGR00194">
    <property type="entry name" value="uvrC"/>
    <property type="match status" value="1"/>
</dbReference>
<dbReference type="SUPFAM" id="SSF47781">
    <property type="entry name" value="RuvA domain 2-like"/>
    <property type="match status" value="1"/>
</dbReference>
<comment type="function">
    <text evidence="7">The UvrABC repair system catalyzes the recognition and processing of DNA lesions. UvrC both incises the 5' and 3' sides of the lesion. The N-terminal half is responsible for the 3' incision and the C-terminal half is responsible for the 5' incision.</text>
</comment>
<dbReference type="Pfam" id="PF08459">
    <property type="entry name" value="UvrC_RNaseH_dom"/>
    <property type="match status" value="1"/>
</dbReference>
<dbReference type="InterPro" id="IPR010994">
    <property type="entry name" value="RuvA_2-like"/>
</dbReference>
<dbReference type="AlphaFoldDB" id="C6BVA2"/>
<dbReference type="OrthoDB" id="9804933at2"/>
<dbReference type="PROSITE" id="PS50165">
    <property type="entry name" value="UVRC"/>
    <property type="match status" value="1"/>
</dbReference>
<dbReference type="eggNOG" id="COG0322">
    <property type="taxonomic scope" value="Bacteria"/>
</dbReference>
<dbReference type="FunFam" id="3.40.1440.10:FF:000001">
    <property type="entry name" value="UvrABC system protein C"/>
    <property type="match status" value="1"/>
</dbReference>
<evidence type="ECO:0000256" key="7">
    <source>
        <dbReference type="HAMAP-Rule" id="MF_00203"/>
    </source>
</evidence>
<dbReference type="Proteomes" id="UP000002601">
    <property type="component" value="Chromosome"/>
</dbReference>
<dbReference type="Pfam" id="PF14520">
    <property type="entry name" value="HHH_5"/>
    <property type="match status" value="1"/>
</dbReference>
<dbReference type="GO" id="GO:0009381">
    <property type="term" value="F:excinuclease ABC activity"/>
    <property type="evidence" value="ECO:0007669"/>
    <property type="project" value="UniProtKB-UniRule"/>
</dbReference>
<evidence type="ECO:0000256" key="4">
    <source>
        <dbReference type="ARBA" id="ARBA00022881"/>
    </source>
</evidence>
<keyword evidence="3 7" id="KW-0228">DNA excision</keyword>
<evidence type="ECO:0000259" key="9">
    <source>
        <dbReference type="PROSITE" id="PS50164"/>
    </source>
</evidence>
<feature type="domain" description="UVR" evidence="8">
    <location>
        <begin position="201"/>
        <end position="236"/>
    </location>
</feature>
<dbReference type="RefSeq" id="WP_015851893.1">
    <property type="nucleotide sequence ID" value="NC_012881.1"/>
</dbReference>
<evidence type="ECO:0000256" key="3">
    <source>
        <dbReference type="ARBA" id="ARBA00022769"/>
    </source>
</evidence>
<sequence>MAFEFNSVDFPALPGVYLMKDSSGRIIYVGKARELRKRLASYFRAMHKHTPKTRVLVSKIHSIDTLVTGTEKEALLLEASLIKKHRPRYNVVLRDDKQYVLFQLDKKSEYPRLRMTRKVVRDGSVYFGPYTSSYFARETWKVLGKVFPLRKCSDSAFRNRVRPCLYHDIGQCLGPCVNVVPRQDYMELVHQVEMLLSGRAGDLIGSLRRQMEEASDALDFESAAKFRDQIKAIQKTVEKQSVVLGERSDIDVIALAESSQGVGLGLLFIRKGRLLDKKHFFWPGLSLEDGEEVLNSFVSQFYSSTKFIPPKLFVPFEFDMQGATELLSERSKSTVRIVTPHSGEEKRLLEIARKNAALGLKEKEKNNNNILDLLAGKLKLSGPPQRIECIDASHLGGEGMRVGMVVFEEGKPEKSQYRTYAFPELEHSSDDYAALFHWVIKRIDSGPPWADLILIDGGKGQLASVEKAFAENWKYDEPIPSLASIAKGPTRKAGELEDRIFRPGRKNHLPLKGGSPELLYLQRVRDEAHRFVIGRQRKSRKKKVLQSEVLSLPGIGPKTARLLWDEFGSVQKMKEASVEDLSNVQGIGKKRAQQIFDAFREV</sequence>
<dbReference type="SMART" id="SM00465">
    <property type="entry name" value="GIYc"/>
    <property type="match status" value="1"/>
</dbReference>
<dbReference type="EMBL" id="CP001649">
    <property type="protein sequence ID" value="ACS80077.1"/>
    <property type="molecule type" value="Genomic_DNA"/>
</dbReference>
<keyword evidence="2 7" id="KW-0227">DNA damage</keyword>
<comment type="subcellular location">
    <subcellularLocation>
        <location evidence="7">Cytoplasm</location>
    </subcellularLocation>
</comment>
<keyword evidence="4 7" id="KW-0267">Excision nuclease</keyword>
<protein>
    <recommendedName>
        <fullName evidence="7">UvrABC system protein C</fullName>
        <shortName evidence="7">Protein UvrC</shortName>
    </recommendedName>
    <alternativeName>
        <fullName evidence="7">Excinuclease ABC subunit C</fullName>
    </alternativeName>
</protein>
<gene>
    <name evidence="7" type="primary">uvrC</name>
    <name evidence="11" type="ordered locus">Desal_2017</name>
</gene>
<dbReference type="Pfam" id="PF01541">
    <property type="entry name" value="GIY-YIG"/>
    <property type="match status" value="1"/>
</dbReference>
<dbReference type="SUPFAM" id="SSF46600">
    <property type="entry name" value="C-terminal UvrC-binding domain of UvrB"/>
    <property type="match status" value="1"/>
</dbReference>
<dbReference type="Pfam" id="PF02151">
    <property type="entry name" value="UVR"/>
    <property type="match status" value="1"/>
</dbReference>
<evidence type="ECO:0000256" key="6">
    <source>
        <dbReference type="ARBA" id="ARBA00023236"/>
    </source>
</evidence>
<comment type="similarity">
    <text evidence="7">Belongs to the UvrC family.</text>
</comment>
<dbReference type="PANTHER" id="PTHR30562">
    <property type="entry name" value="UVRC/OXIDOREDUCTASE"/>
    <property type="match status" value="1"/>
</dbReference>
<evidence type="ECO:0000256" key="2">
    <source>
        <dbReference type="ARBA" id="ARBA00022763"/>
    </source>
</evidence>
<feature type="domain" description="GIY-YIG" evidence="9">
    <location>
        <begin position="12"/>
        <end position="91"/>
    </location>
</feature>
<dbReference type="Pfam" id="PF22920">
    <property type="entry name" value="UvrC_RNaseH"/>
    <property type="match status" value="1"/>
</dbReference>
<dbReference type="InterPro" id="IPR003583">
    <property type="entry name" value="Hlx-hairpin-Hlx_DNA-bd_motif"/>
</dbReference>
<dbReference type="InterPro" id="IPR004791">
    <property type="entry name" value="UvrC"/>
</dbReference>
<dbReference type="HAMAP" id="MF_00203">
    <property type="entry name" value="UvrC"/>
    <property type="match status" value="1"/>
</dbReference>
<dbReference type="GO" id="GO:0006289">
    <property type="term" value="P:nucleotide-excision repair"/>
    <property type="evidence" value="ECO:0007669"/>
    <property type="project" value="UniProtKB-UniRule"/>
</dbReference>
<dbReference type="InterPro" id="IPR036876">
    <property type="entry name" value="UVR_dom_sf"/>
</dbReference>
<dbReference type="STRING" id="526222.Desal_2017"/>
<dbReference type="CDD" id="cd10434">
    <property type="entry name" value="GIY-YIG_UvrC_Cho"/>
    <property type="match status" value="1"/>
</dbReference>
<feature type="domain" description="UvrC family homology region profile" evidence="10">
    <location>
        <begin position="252"/>
        <end position="469"/>
    </location>
</feature>
<dbReference type="HOGENOM" id="CLU_014841_3_2_7"/>
<keyword evidence="5 7" id="KW-0234">DNA repair</keyword>
<evidence type="ECO:0000259" key="10">
    <source>
        <dbReference type="PROSITE" id="PS50165"/>
    </source>
</evidence>
<evidence type="ECO:0000313" key="12">
    <source>
        <dbReference type="Proteomes" id="UP000002601"/>
    </source>
</evidence>
<evidence type="ECO:0000313" key="11">
    <source>
        <dbReference type="EMBL" id="ACS80077.1"/>
    </source>
</evidence>
<dbReference type="InterPro" id="IPR038476">
    <property type="entry name" value="UvrC_RNase_H_dom_sf"/>
</dbReference>
<evidence type="ECO:0000256" key="5">
    <source>
        <dbReference type="ARBA" id="ARBA00023204"/>
    </source>
</evidence>
<dbReference type="KEGG" id="dsa:Desal_2017"/>
<dbReference type="GO" id="GO:0009432">
    <property type="term" value="P:SOS response"/>
    <property type="evidence" value="ECO:0007669"/>
    <property type="project" value="UniProtKB-UniRule"/>
</dbReference>
<evidence type="ECO:0000259" key="8">
    <source>
        <dbReference type="PROSITE" id="PS50151"/>
    </source>
</evidence>
<dbReference type="GO" id="GO:0009380">
    <property type="term" value="C:excinuclease repair complex"/>
    <property type="evidence" value="ECO:0007669"/>
    <property type="project" value="InterPro"/>
</dbReference>
<dbReference type="InterPro" id="IPR000305">
    <property type="entry name" value="GIY-YIG_endonuc"/>
</dbReference>
<dbReference type="InterPro" id="IPR050066">
    <property type="entry name" value="UvrABC_protein_C"/>
</dbReference>
<dbReference type="PROSITE" id="PS50151">
    <property type="entry name" value="UVR"/>
    <property type="match status" value="1"/>
</dbReference>
<dbReference type="PANTHER" id="PTHR30562:SF1">
    <property type="entry name" value="UVRABC SYSTEM PROTEIN C"/>
    <property type="match status" value="1"/>
</dbReference>
<keyword evidence="6 7" id="KW-0742">SOS response</keyword>
<proteinExistence type="inferred from homology"/>
<reference evidence="11 12" key="1">
    <citation type="submission" date="2009-06" db="EMBL/GenBank/DDBJ databases">
        <title>Complete sequence of Desulfovibrio salexigens DSM 2638.</title>
        <authorList>
            <consortium name="US DOE Joint Genome Institute"/>
            <person name="Lucas S."/>
            <person name="Copeland A."/>
            <person name="Lapidus A."/>
            <person name="Glavina del Rio T."/>
            <person name="Tice H."/>
            <person name="Bruce D."/>
            <person name="Goodwin L."/>
            <person name="Pitluck S."/>
            <person name="Munk A.C."/>
            <person name="Brettin T."/>
            <person name="Detter J.C."/>
            <person name="Han C."/>
            <person name="Tapia R."/>
            <person name="Larimer F."/>
            <person name="Land M."/>
            <person name="Hauser L."/>
            <person name="Kyrpides N."/>
            <person name="Anderson I."/>
            <person name="Wall J.D."/>
            <person name="Arkin A.P."/>
            <person name="Dehal P."/>
            <person name="Chivian D."/>
            <person name="Giles B."/>
            <person name="Hazen T.C."/>
        </authorList>
    </citation>
    <scope>NUCLEOTIDE SEQUENCE [LARGE SCALE GENOMIC DNA]</scope>
    <source>
        <strain evidence="12">ATCC 14822 / DSM 2638 / NCIMB 8403 / VKM B-1763</strain>
    </source>
</reference>
<organism evidence="11 12">
    <name type="scientific">Maridesulfovibrio salexigens (strain ATCC 14822 / DSM 2638 / NCIMB 8403 / VKM B-1763)</name>
    <name type="common">Desulfovibrio salexigens</name>
    <dbReference type="NCBI Taxonomy" id="526222"/>
    <lineage>
        <taxon>Bacteria</taxon>
        <taxon>Pseudomonadati</taxon>
        <taxon>Thermodesulfobacteriota</taxon>
        <taxon>Desulfovibrionia</taxon>
        <taxon>Desulfovibrionales</taxon>
        <taxon>Desulfovibrionaceae</taxon>
        <taxon>Maridesulfovibrio</taxon>
    </lineage>
</organism>
<name>C6BVA2_MARSD</name>
<dbReference type="SMART" id="SM00278">
    <property type="entry name" value="HhH1"/>
    <property type="match status" value="2"/>
</dbReference>
<dbReference type="InterPro" id="IPR047296">
    <property type="entry name" value="GIY-YIG_UvrC_Cho"/>
</dbReference>
<dbReference type="InterPro" id="IPR001162">
    <property type="entry name" value="UvrC_RNase_H_dom"/>
</dbReference>
<dbReference type="Gene3D" id="3.30.420.340">
    <property type="entry name" value="UvrC, RNAse H endonuclease domain"/>
    <property type="match status" value="1"/>
</dbReference>
<keyword evidence="1 7" id="KW-0963">Cytoplasm</keyword>
<dbReference type="SUPFAM" id="SSF82771">
    <property type="entry name" value="GIY-YIG endonuclease"/>
    <property type="match status" value="1"/>
</dbReference>
<accession>C6BVA2</accession>
<comment type="subunit">
    <text evidence="7">Interacts with UvrB in an incision complex.</text>
</comment>
<dbReference type="GO" id="GO:0005737">
    <property type="term" value="C:cytoplasm"/>
    <property type="evidence" value="ECO:0007669"/>
    <property type="project" value="UniProtKB-SubCell"/>
</dbReference>
<dbReference type="Gene3D" id="4.10.860.10">
    <property type="entry name" value="UVR domain"/>
    <property type="match status" value="1"/>
</dbReference>
<dbReference type="Gene3D" id="1.10.150.20">
    <property type="entry name" value="5' to 3' exonuclease, C-terminal subdomain"/>
    <property type="match status" value="1"/>
</dbReference>
<keyword evidence="12" id="KW-1185">Reference proteome</keyword>